<name>A0A444J0W6_9BACT</name>
<reference evidence="1 2" key="1">
    <citation type="submission" date="2017-01" db="EMBL/GenBank/DDBJ databases">
        <title>The cable genome- insights into the physiology and evolution of filamentous bacteria capable of sulfide oxidation via long distance electron transfer.</title>
        <authorList>
            <person name="Schreiber L."/>
            <person name="Bjerg J.T."/>
            <person name="Boggild A."/>
            <person name="Van De Vossenberg J."/>
            <person name="Meysman F."/>
            <person name="Nielsen L.P."/>
            <person name="Schramm A."/>
            <person name="Kjeldsen K.U."/>
        </authorList>
    </citation>
    <scope>NUCLEOTIDE SEQUENCE [LARGE SCALE GENOMIC DNA]</scope>
    <source>
        <strain evidence="1">A1</strain>
    </source>
</reference>
<evidence type="ECO:0000313" key="2">
    <source>
        <dbReference type="Proteomes" id="UP000288086"/>
    </source>
</evidence>
<keyword evidence="2" id="KW-1185">Reference proteome</keyword>
<dbReference type="AlphaFoldDB" id="A0A444J0W6"/>
<dbReference type="Proteomes" id="UP000288086">
    <property type="component" value="Unassembled WGS sequence"/>
</dbReference>
<evidence type="ECO:0000313" key="1">
    <source>
        <dbReference type="EMBL" id="RWX46736.1"/>
    </source>
</evidence>
<accession>A0A444J0W6</accession>
<dbReference type="EMBL" id="MTKP01000258">
    <property type="protein sequence ID" value="RWX46736.1"/>
    <property type="molecule type" value="Genomic_DNA"/>
</dbReference>
<sequence>RTKFRENYFMLVWSDGNELYVPDSRHMAMEASQNDYRKYQPGGAYSGNNPDIPTMEVYAKRGTHPSSVTLYY</sequence>
<feature type="non-terminal residue" evidence="1">
    <location>
        <position position="1"/>
    </location>
</feature>
<gene>
    <name evidence="1" type="ORF">VT98_12581</name>
</gene>
<comment type="caution">
    <text evidence="1">The sequence shown here is derived from an EMBL/GenBank/DDBJ whole genome shotgun (WGS) entry which is preliminary data.</text>
</comment>
<protein>
    <submittedName>
        <fullName evidence="1">Uncharacterized protein</fullName>
    </submittedName>
</protein>
<proteinExistence type="predicted"/>
<organism evidence="1 2">
    <name type="scientific">Candidatus Electrothrix communis</name>
    <dbReference type="NCBI Taxonomy" id="1859133"/>
    <lineage>
        <taxon>Bacteria</taxon>
        <taxon>Pseudomonadati</taxon>
        <taxon>Thermodesulfobacteriota</taxon>
        <taxon>Desulfobulbia</taxon>
        <taxon>Desulfobulbales</taxon>
        <taxon>Desulfobulbaceae</taxon>
        <taxon>Candidatus Electrothrix</taxon>
    </lineage>
</organism>